<dbReference type="PROSITE" id="PS51257">
    <property type="entry name" value="PROKAR_LIPOPROTEIN"/>
    <property type="match status" value="1"/>
</dbReference>
<keyword evidence="3 6" id="KW-0812">Transmembrane</keyword>
<proteinExistence type="predicted"/>
<evidence type="ECO:0000259" key="8">
    <source>
        <dbReference type="Pfam" id="PF12704"/>
    </source>
</evidence>
<gene>
    <name evidence="9" type="ORF">KK083_13225</name>
</gene>
<evidence type="ECO:0000313" key="10">
    <source>
        <dbReference type="Proteomes" id="UP001319200"/>
    </source>
</evidence>
<dbReference type="InterPro" id="IPR025857">
    <property type="entry name" value="MacB_PCD"/>
</dbReference>
<dbReference type="AlphaFoldDB" id="A0AAP2DK47"/>
<dbReference type="Proteomes" id="UP001319200">
    <property type="component" value="Unassembled WGS sequence"/>
</dbReference>
<comment type="subcellular location">
    <subcellularLocation>
        <location evidence="1">Cell membrane</location>
        <topology evidence="1">Multi-pass membrane protein</topology>
    </subcellularLocation>
</comment>
<feature type="domain" description="MacB-like periplasmic core" evidence="8">
    <location>
        <begin position="431"/>
        <end position="659"/>
    </location>
</feature>
<feature type="transmembrane region" description="Helical" evidence="6">
    <location>
        <begin position="745"/>
        <end position="763"/>
    </location>
</feature>
<feature type="domain" description="ABC3 transporter permease C-terminal" evidence="7">
    <location>
        <begin position="292"/>
        <end position="392"/>
    </location>
</feature>
<feature type="transmembrane region" description="Helical" evidence="6">
    <location>
        <begin position="289"/>
        <end position="312"/>
    </location>
</feature>
<organism evidence="9 10">
    <name type="scientific">Chryseosolibacter histidini</name>
    <dbReference type="NCBI Taxonomy" id="2782349"/>
    <lineage>
        <taxon>Bacteria</taxon>
        <taxon>Pseudomonadati</taxon>
        <taxon>Bacteroidota</taxon>
        <taxon>Cytophagia</taxon>
        <taxon>Cytophagales</taxon>
        <taxon>Chryseotaleaceae</taxon>
        <taxon>Chryseosolibacter</taxon>
    </lineage>
</organism>
<sequence>MIRNYLKIAFRSLWRSKGHSFINITGLSLGIACCILIILFVTDEWTFDRFHSKADRIYRVFARENWGENQEFFYTNTPFPMGPTLKDNIPEIESQIRIDKMGTLVKVGDSQFSETLTIAGQDFFNVFDFPIITGSSEALEQQNHVVISNELAKKYFGDADPVNKTVSIQLGEVFEDFTVAAVVAPTPTNSSIQFNLMISELNFPKLYSEQRLTSSWFSISPETYILLREGVVREKVTAKFPSVFRAVLGEERFTKSKYSAGLQPLTSIHLDTSYPVGLAPVSDPKYARILGAIAILILTVACINFVTLSIGRSMKRAKEVGVRKVVGAARRQLILQFIGEAVIVTLIAMTLGLALAVLNLPVFNALAGKQLVFPWNGFIVMIVLSLLAVIGLIAGSYPAFVLSGFRPVTILKGNIQRNSSKQNLRKVLVGVQLVLSIFLISSTLLMRNQLEFLQNKNLGFSKEQLVVIQLNVPRGGRMAERVNKGFEKAEQFKPGLTRLPGVSAVCASSHDFANGNWVNAGFTDDKGTYRTFNMNVVDEDYIPTLGMKLVQGRNFSGDNVADRKRSVIVNEAFAKAYGWTDAIGKKIPGKEFPDHEVIGVVSDFNYASLYTKVEPLVLVYEPSIILNGIENINVDNSPVPKLMIRLRPGNMQTTIDEIRSVWEKITGGEEFVFTFVDEAINTQYRADQNLGKIVSIATVLAIIIGSLGLYGLASLAMQNRTKEISIRKVLGATERSLLVLLSKDYIYLILVSLALSVPVTVYLMNNWLSTFEYRISIGAEVFLIAGGISLLIALITISYQAVRTAWSQPAETLKYE</sequence>
<feature type="transmembrane region" description="Helical" evidence="6">
    <location>
        <begin position="693"/>
        <end position="717"/>
    </location>
</feature>
<evidence type="ECO:0000256" key="4">
    <source>
        <dbReference type="ARBA" id="ARBA00022989"/>
    </source>
</evidence>
<keyword evidence="4 6" id="KW-1133">Transmembrane helix</keyword>
<feature type="transmembrane region" description="Helical" evidence="6">
    <location>
        <begin position="426"/>
        <end position="446"/>
    </location>
</feature>
<dbReference type="Pfam" id="PF12704">
    <property type="entry name" value="MacB_PCD"/>
    <property type="match status" value="2"/>
</dbReference>
<feature type="domain" description="ABC3 transporter permease C-terminal" evidence="7">
    <location>
        <begin position="696"/>
        <end position="809"/>
    </location>
</feature>
<dbReference type="Pfam" id="PF02687">
    <property type="entry name" value="FtsX"/>
    <property type="match status" value="2"/>
</dbReference>
<dbReference type="GO" id="GO:0005886">
    <property type="term" value="C:plasma membrane"/>
    <property type="evidence" value="ECO:0007669"/>
    <property type="project" value="UniProtKB-SubCell"/>
</dbReference>
<dbReference type="GO" id="GO:0022857">
    <property type="term" value="F:transmembrane transporter activity"/>
    <property type="evidence" value="ECO:0007669"/>
    <property type="project" value="TreeGrafter"/>
</dbReference>
<keyword evidence="2" id="KW-1003">Cell membrane</keyword>
<name>A0AAP2DK47_9BACT</name>
<feature type="transmembrane region" description="Helical" evidence="6">
    <location>
        <begin position="21"/>
        <end position="41"/>
    </location>
</feature>
<evidence type="ECO:0000313" key="9">
    <source>
        <dbReference type="EMBL" id="MBT1697848.1"/>
    </source>
</evidence>
<dbReference type="PANTHER" id="PTHR30572">
    <property type="entry name" value="MEMBRANE COMPONENT OF TRANSPORTER-RELATED"/>
    <property type="match status" value="1"/>
</dbReference>
<dbReference type="PANTHER" id="PTHR30572:SF18">
    <property type="entry name" value="ABC-TYPE MACROLIDE FAMILY EXPORT SYSTEM PERMEASE COMPONENT 2"/>
    <property type="match status" value="1"/>
</dbReference>
<keyword evidence="5 6" id="KW-0472">Membrane</keyword>
<keyword evidence="10" id="KW-1185">Reference proteome</keyword>
<feature type="domain" description="MacB-like periplasmic core" evidence="8">
    <location>
        <begin position="20"/>
        <end position="240"/>
    </location>
</feature>
<evidence type="ECO:0000256" key="5">
    <source>
        <dbReference type="ARBA" id="ARBA00023136"/>
    </source>
</evidence>
<dbReference type="EMBL" id="JAHESF010000011">
    <property type="protein sequence ID" value="MBT1697848.1"/>
    <property type="molecule type" value="Genomic_DNA"/>
</dbReference>
<evidence type="ECO:0000256" key="6">
    <source>
        <dbReference type="SAM" id="Phobius"/>
    </source>
</evidence>
<evidence type="ECO:0000256" key="2">
    <source>
        <dbReference type="ARBA" id="ARBA00022475"/>
    </source>
</evidence>
<reference evidence="9 10" key="1">
    <citation type="submission" date="2021-05" db="EMBL/GenBank/DDBJ databases">
        <title>A Polyphasic approach of four new species of the genus Ohtaekwangia: Ohtaekwangia histidinii sp. nov., Ohtaekwangia cretensis sp. nov., Ohtaekwangia indiensis sp. nov., Ohtaekwangia reichenbachii sp. nov. from diverse environment.</title>
        <authorList>
            <person name="Octaviana S."/>
        </authorList>
    </citation>
    <scope>NUCLEOTIDE SEQUENCE [LARGE SCALE GENOMIC DNA]</scope>
    <source>
        <strain evidence="9 10">PWU4</strain>
    </source>
</reference>
<dbReference type="InterPro" id="IPR003838">
    <property type="entry name" value="ABC3_permease_C"/>
</dbReference>
<feature type="transmembrane region" description="Helical" evidence="6">
    <location>
        <begin position="333"/>
        <end position="358"/>
    </location>
</feature>
<evidence type="ECO:0000259" key="7">
    <source>
        <dbReference type="Pfam" id="PF02687"/>
    </source>
</evidence>
<evidence type="ECO:0000256" key="3">
    <source>
        <dbReference type="ARBA" id="ARBA00022692"/>
    </source>
</evidence>
<evidence type="ECO:0000256" key="1">
    <source>
        <dbReference type="ARBA" id="ARBA00004651"/>
    </source>
</evidence>
<feature type="transmembrane region" description="Helical" evidence="6">
    <location>
        <begin position="775"/>
        <end position="797"/>
    </location>
</feature>
<dbReference type="RefSeq" id="WP_254163718.1">
    <property type="nucleotide sequence ID" value="NZ_JAHESF010000011.1"/>
</dbReference>
<comment type="caution">
    <text evidence="9">The sequence shown here is derived from an EMBL/GenBank/DDBJ whole genome shotgun (WGS) entry which is preliminary data.</text>
</comment>
<feature type="transmembrane region" description="Helical" evidence="6">
    <location>
        <begin position="378"/>
        <end position="405"/>
    </location>
</feature>
<dbReference type="InterPro" id="IPR050250">
    <property type="entry name" value="Macrolide_Exporter_MacB"/>
</dbReference>
<accession>A0AAP2DK47</accession>
<protein>
    <submittedName>
        <fullName evidence="9">ABC transporter permease</fullName>
    </submittedName>
</protein>